<evidence type="ECO:0000259" key="5">
    <source>
        <dbReference type="SMART" id="SM00967"/>
    </source>
</evidence>
<dbReference type="Gene3D" id="3.40.1280.10">
    <property type="match status" value="1"/>
</dbReference>
<dbReference type="FunCoup" id="A0A6P6Y3X8">
    <property type="interactions" value="34"/>
</dbReference>
<dbReference type="InterPro" id="IPR029064">
    <property type="entry name" value="Ribosomal_eL30-like_sf"/>
</dbReference>
<dbReference type="InterPro" id="IPR029026">
    <property type="entry name" value="tRNA_m1G_MTases_N"/>
</dbReference>
<dbReference type="Pfam" id="PF22435">
    <property type="entry name" value="MRM3-like_sub_bind"/>
    <property type="match status" value="1"/>
</dbReference>
<reference evidence="7" key="1">
    <citation type="submission" date="2025-08" db="UniProtKB">
        <authorList>
            <consortium name="RefSeq"/>
        </authorList>
    </citation>
    <scope>IDENTIFICATION</scope>
    <source>
        <strain evidence="7">Airmid</strain>
    </source>
</reference>
<evidence type="ECO:0000313" key="6">
    <source>
        <dbReference type="Proteomes" id="UP000515146"/>
    </source>
</evidence>
<sequence length="389" mass="44965">MFRPYEILLRSNMIINNYRYFSRRIVQQNVVRIIKPLADNRRQTINDRDFNPPEYSRKHVDEGFVNQDRFVGKNADNDSKPSSKNNAVLNNVPPFERNSRINNQFSEQIIKTIMKKDKTNTETALLEGKRIINDAIENNLKITYIFFSCKEDLDDIIDLKRLVEQEKTTKLIKVTYKEMKIYSQLKTPPGIMAIVQKPDQNDWKKIIEKNTNILPLILICDNVRDPGNMGTIIRTSAAAGIEKIILTEGCVDHWNQKVIKAGSGGHFKIPIESKINWNEIASKLPETFDLFVADVKNPSNSTESSYHSYHQIDYFSNNNRSKVLIIGNEAFGLSTKCYEFVDKFHGHYLKIPLSNNSESLNSAIASAIVIYEIRRQYELINQEKQNKKI</sequence>
<dbReference type="OrthoDB" id="270651at2759"/>
<dbReference type="InParanoid" id="A0A6P6Y3X8"/>
<dbReference type="Proteomes" id="UP000515146">
    <property type="component" value="Unplaced"/>
</dbReference>
<dbReference type="KEGG" id="dpte:113794279"/>
<dbReference type="PANTHER" id="PTHR43191:SF2">
    <property type="entry name" value="RRNA METHYLTRANSFERASE 3, MITOCHONDRIAL"/>
    <property type="match status" value="1"/>
</dbReference>
<protein>
    <submittedName>
        <fullName evidence="7">rRNA methyltransferase 3A, mitochondrial-like</fullName>
    </submittedName>
</protein>
<evidence type="ECO:0000313" key="7">
    <source>
        <dbReference type="RefSeq" id="XP_027200187.1"/>
    </source>
</evidence>
<dbReference type="GO" id="GO:0003723">
    <property type="term" value="F:RNA binding"/>
    <property type="evidence" value="ECO:0007669"/>
    <property type="project" value="InterPro"/>
</dbReference>
<dbReference type="GO" id="GO:0008173">
    <property type="term" value="F:RNA methyltransferase activity"/>
    <property type="evidence" value="ECO:0007669"/>
    <property type="project" value="InterPro"/>
</dbReference>
<dbReference type="InterPro" id="IPR053888">
    <property type="entry name" value="MRM3-like_sub_bind"/>
</dbReference>
<dbReference type="Pfam" id="PF00588">
    <property type="entry name" value="SpoU_methylase"/>
    <property type="match status" value="1"/>
</dbReference>
<evidence type="ECO:0000256" key="4">
    <source>
        <dbReference type="SAM" id="MobiDB-lite"/>
    </source>
</evidence>
<keyword evidence="6" id="KW-1185">Reference proteome</keyword>
<dbReference type="CDD" id="cd18106">
    <property type="entry name" value="SpoU-like_RNMTL1"/>
    <property type="match status" value="1"/>
</dbReference>
<proteinExistence type="inferred from homology"/>
<comment type="similarity">
    <text evidence="1">Belongs to the class IV-like SAM-binding methyltransferase superfamily. RNA methyltransferase TrmH family.</text>
</comment>
<keyword evidence="2" id="KW-0489">Methyltransferase</keyword>
<name>A0A6P6Y3X8_DERPT</name>
<dbReference type="OMA" id="FLKFHKY"/>
<gene>
    <name evidence="7" type="primary">LOC113794279</name>
</gene>
<feature type="domain" description="RNA 2-O ribose methyltransferase substrate binding" evidence="5">
    <location>
        <begin position="125"/>
        <end position="201"/>
    </location>
</feature>
<evidence type="ECO:0000256" key="1">
    <source>
        <dbReference type="ARBA" id="ARBA00007228"/>
    </source>
</evidence>
<dbReference type="GO" id="GO:0006396">
    <property type="term" value="P:RNA processing"/>
    <property type="evidence" value="ECO:0007669"/>
    <property type="project" value="InterPro"/>
</dbReference>
<dbReference type="GO" id="GO:0032259">
    <property type="term" value="P:methylation"/>
    <property type="evidence" value="ECO:0007669"/>
    <property type="project" value="UniProtKB-KW"/>
</dbReference>
<dbReference type="GO" id="GO:0005737">
    <property type="term" value="C:cytoplasm"/>
    <property type="evidence" value="ECO:0007669"/>
    <property type="project" value="UniProtKB-ARBA"/>
</dbReference>
<dbReference type="InterPro" id="IPR013123">
    <property type="entry name" value="SpoU_subst-bd"/>
</dbReference>
<keyword evidence="3" id="KW-0808">Transferase</keyword>
<dbReference type="Gene3D" id="3.30.1330.30">
    <property type="match status" value="1"/>
</dbReference>
<accession>A0A6P6Y3X8</accession>
<dbReference type="SMART" id="SM00967">
    <property type="entry name" value="SpoU_sub_bind"/>
    <property type="match status" value="1"/>
</dbReference>
<evidence type="ECO:0000256" key="2">
    <source>
        <dbReference type="ARBA" id="ARBA00022603"/>
    </source>
</evidence>
<dbReference type="RefSeq" id="XP_027200187.1">
    <property type="nucleotide sequence ID" value="XM_027344386.1"/>
</dbReference>
<evidence type="ECO:0000256" key="3">
    <source>
        <dbReference type="ARBA" id="ARBA00022679"/>
    </source>
</evidence>
<dbReference type="InterPro" id="IPR051259">
    <property type="entry name" value="rRNA_Methyltransferase"/>
</dbReference>
<organism evidence="6 7">
    <name type="scientific">Dermatophagoides pteronyssinus</name>
    <name type="common">European house dust mite</name>
    <dbReference type="NCBI Taxonomy" id="6956"/>
    <lineage>
        <taxon>Eukaryota</taxon>
        <taxon>Metazoa</taxon>
        <taxon>Ecdysozoa</taxon>
        <taxon>Arthropoda</taxon>
        <taxon>Chelicerata</taxon>
        <taxon>Arachnida</taxon>
        <taxon>Acari</taxon>
        <taxon>Acariformes</taxon>
        <taxon>Sarcoptiformes</taxon>
        <taxon>Astigmata</taxon>
        <taxon>Psoroptidia</taxon>
        <taxon>Analgoidea</taxon>
        <taxon>Pyroglyphidae</taxon>
        <taxon>Dermatophagoidinae</taxon>
        <taxon>Dermatophagoides</taxon>
    </lineage>
</organism>
<dbReference type="SUPFAM" id="SSF75217">
    <property type="entry name" value="alpha/beta knot"/>
    <property type="match status" value="1"/>
</dbReference>
<dbReference type="InterPro" id="IPR029028">
    <property type="entry name" value="Alpha/beta_knot_MTases"/>
</dbReference>
<dbReference type="InterPro" id="IPR001537">
    <property type="entry name" value="SpoU_MeTrfase"/>
</dbReference>
<feature type="region of interest" description="Disordered" evidence="4">
    <location>
        <begin position="71"/>
        <end position="93"/>
    </location>
</feature>
<dbReference type="PANTHER" id="PTHR43191">
    <property type="entry name" value="RRNA METHYLTRANSFERASE 3"/>
    <property type="match status" value="1"/>
</dbReference>
<dbReference type="AlphaFoldDB" id="A0A6P6Y3X8"/>
<dbReference type="SUPFAM" id="SSF55315">
    <property type="entry name" value="L30e-like"/>
    <property type="match status" value="1"/>
</dbReference>